<keyword evidence="4" id="KW-1185">Reference proteome</keyword>
<dbReference type="Gene3D" id="1.20.120.680">
    <property type="entry name" value="Formiminotetrahydrofolate cyclodeaminase monomer, up-and-down helical bundle"/>
    <property type="match status" value="1"/>
</dbReference>
<dbReference type="InterPro" id="IPR007044">
    <property type="entry name" value="Cyclodeamin/CycHdrlase"/>
</dbReference>
<feature type="coiled-coil region" evidence="1">
    <location>
        <begin position="44"/>
        <end position="71"/>
    </location>
</feature>
<dbReference type="InterPro" id="IPR036178">
    <property type="entry name" value="Formintransfe-cycloase-like_sf"/>
</dbReference>
<protein>
    <submittedName>
        <fullName evidence="3">Formiminotetrahydrofolate cyclodeaminase</fullName>
    </submittedName>
</protein>
<feature type="domain" description="Cyclodeaminase/cyclohydrolase" evidence="2">
    <location>
        <begin position="6"/>
        <end position="186"/>
    </location>
</feature>
<dbReference type="STRING" id="1120976.SAMN03080606_03858"/>
<evidence type="ECO:0000259" key="2">
    <source>
        <dbReference type="Pfam" id="PF04961"/>
    </source>
</evidence>
<evidence type="ECO:0000313" key="4">
    <source>
        <dbReference type="Proteomes" id="UP000198636"/>
    </source>
</evidence>
<evidence type="ECO:0000313" key="3">
    <source>
        <dbReference type="EMBL" id="SCZ05310.1"/>
    </source>
</evidence>
<name>A0A1G5KZ09_9FIRM</name>
<sequence>MLANKSLKEFLEETASNKPVPGGGSIAAMCGATAAALTGMVANLTIGKKKYAEVEELMKEIEEKTSDLRNKFIDDIDRDADSFNEVMDAFKLPKETDEEIVSRKKAIQEATKKAALVPLEVAEEALKIMSIIETVVESGNQNAVTDGAVAAMMARTAVLSALYNVKINVLSIKDEVFVMDVNQKVNELEKKAVELEKQILDKVVL</sequence>
<dbReference type="Pfam" id="PF04961">
    <property type="entry name" value="FTCD_C"/>
    <property type="match status" value="1"/>
</dbReference>
<organism evidence="3 4">
    <name type="scientific">Alkaliphilus peptidifermentans DSM 18978</name>
    <dbReference type="NCBI Taxonomy" id="1120976"/>
    <lineage>
        <taxon>Bacteria</taxon>
        <taxon>Bacillati</taxon>
        <taxon>Bacillota</taxon>
        <taxon>Clostridia</taxon>
        <taxon>Peptostreptococcales</taxon>
        <taxon>Natronincolaceae</taxon>
        <taxon>Alkaliphilus</taxon>
    </lineage>
</organism>
<accession>A0A1G5KZ09</accession>
<dbReference type="SUPFAM" id="SSF101262">
    <property type="entry name" value="Methenyltetrahydrofolate cyclohydrolase-like"/>
    <property type="match status" value="1"/>
</dbReference>
<dbReference type="Proteomes" id="UP000198636">
    <property type="component" value="Unassembled WGS sequence"/>
</dbReference>
<dbReference type="RefSeq" id="WP_091546929.1">
    <property type="nucleotide sequence ID" value="NZ_FMUS01000033.1"/>
</dbReference>
<dbReference type="GO" id="GO:0003824">
    <property type="term" value="F:catalytic activity"/>
    <property type="evidence" value="ECO:0007669"/>
    <property type="project" value="InterPro"/>
</dbReference>
<keyword evidence="1" id="KW-0175">Coiled coil</keyword>
<dbReference type="AlphaFoldDB" id="A0A1G5KZ09"/>
<gene>
    <name evidence="3" type="ORF">SAMN03080606_03858</name>
</gene>
<dbReference type="EMBL" id="FMUS01000033">
    <property type="protein sequence ID" value="SCZ05310.1"/>
    <property type="molecule type" value="Genomic_DNA"/>
</dbReference>
<evidence type="ECO:0000256" key="1">
    <source>
        <dbReference type="SAM" id="Coils"/>
    </source>
</evidence>
<reference evidence="3 4" key="1">
    <citation type="submission" date="2016-10" db="EMBL/GenBank/DDBJ databases">
        <authorList>
            <person name="de Groot N.N."/>
        </authorList>
    </citation>
    <scope>NUCLEOTIDE SEQUENCE [LARGE SCALE GENOMIC DNA]</scope>
    <source>
        <strain evidence="3 4">DSM 18978</strain>
    </source>
</reference>
<dbReference type="OrthoDB" id="7959174at2"/>
<proteinExistence type="predicted"/>